<dbReference type="NCBIfam" id="TIGR00229">
    <property type="entry name" value="sensory_box"/>
    <property type="match status" value="1"/>
</dbReference>
<gene>
    <name evidence="7" type="ORF">Desgi_3530</name>
</gene>
<keyword evidence="2" id="KW-0472">Membrane</keyword>
<dbReference type="GO" id="GO:0016020">
    <property type="term" value="C:membrane"/>
    <property type="evidence" value="ECO:0007669"/>
    <property type="project" value="InterPro"/>
</dbReference>
<evidence type="ECO:0000259" key="4">
    <source>
        <dbReference type="PROSITE" id="PS50885"/>
    </source>
</evidence>
<evidence type="ECO:0000256" key="2">
    <source>
        <dbReference type="SAM" id="Phobius"/>
    </source>
</evidence>
<dbReference type="PANTHER" id="PTHR43155">
    <property type="entry name" value="CYCLIC DI-GMP PHOSPHODIESTERASE PA4108-RELATED"/>
    <property type="match status" value="1"/>
</dbReference>
<protein>
    <submittedName>
        <fullName evidence="7">PAS domain S-box/diguanylate cyclase (GGDEF) domain-containing protein</fullName>
    </submittedName>
</protein>
<dbReference type="Pfam" id="PF00989">
    <property type="entry name" value="PAS"/>
    <property type="match status" value="1"/>
</dbReference>
<dbReference type="AlphaFoldDB" id="R4KJP8"/>
<dbReference type="InterPro" id="IPR013767">
    <property type="entry name" value="PAS_fold"/>
</dbReference>
<dbReference type="NCBIfam" id="TIGR00254">
    <property type="entry name" value="GGDEF"/>
    <property type="match status" value="1"/>
</dbReference>
<dbReference type="SUPFAM" id="SSF109604">
    <property type="entry name" value="HD-domain/PDEase-like"/>
    <property type="match status" value="1"/>
</dbReference>
<dbReference type="PROSITE" id="PS50885">
    <property type="entry name" value="HAMP"/>
    <property type="match status" value="1"/>
</dbReference>
<dbReference type="Proteomes" id="UP000013520">
    <property type="component" value="Chromosome"/>
</dbReference>
<dbReference type="InterPro" id="IPR037522">
    <property type="entry name" value="HD_GYP_dom"/>
</dbReference>
<dbReference type="Gene3D" id="1.10.3210.10">
    <property type="entry name" value="Hypothetical protein af1432"/>
    <property type="match status" value="1"/>
</dbReference>
<feature type="domain" description="GGDEF" evidence="5">
    <location>
        <begin position="572"/>
        <end position="701"/>
    </location>
</feature>
<evidence type="ECO:0000259" key="5">
    <source>
        <dbReference type="PROSITE" id="PS50887"/>
    </source>
</evidence>
<dbReference type="eggNOG" id="COG3437">
    <property type="taxonomic scope" value="Bacteria"/>
</dbReference>
<dbReference type="CDD" id="cd01949">
    <property type="entry name" value="GGDEF"/>
    <property type="match status" value="1"/>
</dbReference>
<dbReference type="Gene3D" id="3.30.70.270">
    <property type="match status" value="1"/>
</dbReference>
<keyword evidence="8" id="KW-1185">Reference proteome</keyword>
<dbReference type="CDD" id="cd00130">
    <property type="entry name" value="PAS"/>
    <property type="match status" value="1"/>
</dbReference>
<keyword evidence="2" id="KW-0812">Transmembrane</keyword>
<dbReference type="SMART" id="SM00267">
    <property type="entry name" value="GGDEF"/>
    <property type="match status" value="1"/>
</dbReference>
<dbReference type="PROSITE" id="PS51832">
    <property type="entry name" value="HD_GYP"/>
    <property type="match status" value="1"/>
</dbReference>
<dbReference type="SUPFAM" id="SSF158472">
    <property type="entry name" value="HAMP domain-like"/>
    <property type="match status" value="1"/>
</dbReference>
<dbReference type="InterPro" id="IPR043128">
    <property type="entry name" value="Rev_trsase/Diguanyl_cyclase"/>
</dbReference>
<dbReference type="KEGG" id="dgi:Desgi_3530"/>
<proteinExistence type="predicted"/>
<dbReference type="PANTHER" id="PTHR43155:SF2">
    <property type="entry name" value="CYCLIC DI-GMP PHOSPHODIESTERASE PA4108"/>
    <property type="match status" value="1"/>
</dbReference>
<dbReference type="Pfam" id="PF00672">
    <property type="entry name" value="HAMP"/>
    <property type="match status" value="1"/>
</dbReference>
<dbReference type="OrthoDB" id="9798833at2"/>
<dbReference type="STRING" id="767817.Desgi_3530"/>
<dbReference type="SMART" id="SM00304">
    <property type="entry name" value="HAMP"/>
    <property type="match status" value="1"/>
</dbReference>
<dbReference type="Gene3D" id="6.10.340.10">
    <property type="match status" value="1"/>
</dbReference>
<dbReference type="SUPFAM" id="SSF55073">
    <property type="entry name" value="Nucleotide cyclase"/>
    <property type="match status" value="1"/>
</dbReference>
<dbReference type="SMART" id="SM00471">
    <property type="entry name" value="HDc"/>
    <property type="match status" value="1"/>
</dbReference>
<feature type="domain" description="PAS" evidence="3">
    <location>
        <begin position="412"/>
        <end position="453"/>
    </location>
</feature>
<evidence type="ECO:0000313" key="7">
    <source>
        <dbReference type="EMBL" id="AGL02854.1"/>
    </source>
</evidence>
<keyword evidence="1" id="KW-0175">Coiled coil</keyword>
<evidence type="ECO:0000259" key="6">
    <source>
        <dbReference type="PROSITE" id="PS51832"/>
    </source>
</evidence>
<dbReference type="RefSeq" id="WP_006520245.1">
    <property type="nucleotide sequence ID" value="NC_021184.1"/>
</dbReference>
<accession>R4KJP8</accession>
<dbReference type="CDD" id="cd00077">
    <property type="entry name" value="HDc"/>
    <property type="match status" value="1"/>
</dbReference>
<reference evidence="7 8" key="1">
    <citation type="submission" date="2012-01" db="EMBL/GenBank/DDBJ databases">
        <title>Complete sequence of Desulfotomaculum gibsoniae DSM 7213.</title>
        <authorList>
            <consortium name="US DOE Joint Genome Institute"/>
            <person name="Lucas S."/>
            <person name="Han J."/>
            <person name="Lapidus A."/>
            <person name="Cheng J.-F."/>
            <person name="Goodwin L."/>
            <person name="Pitluck S."/>
            <person name="Peters L."/>
            <person name="Ovchinnikova G."/>
            <person name="Teshima H."/>
            <person name="Detter J.C."/>
            <person name="Han C."/>
            <person name="Tapia R."/>
            <person name="Land M."/>
            <person name="Hauser L."/>
            <person name="Kyrpides N."/>
            <person name="Ivanova N."/>
            <person name="Pagani I."/>
            <person name="Parshina S."/>
            <person name="Plugge C."/>
            <person name="Muyzer G."/>
            <person name="Kuever J."/>
            <person name="Ivanova A."/>
            <person name="Nazina T."/>
            <person name="Klenk H.-P."/>
            <person name="Brambilla E."/>
            <person name="Spring S."/>
            <person name="Stams A.F."/>
            <person name="Woyke T."/>
        </authorList>
    </citation>
    <scope>NUCLEOTIDE SEQUENCE [LARGE SCALE GENOMIC DNA]</scope>
    <source>
        <strain evidence="7 8">DSM 7213</strain>
    </source>
</reference>
<organism evidence="7 8">
    <name type="scientific">Desulfoscipio gibsoniae DSM 7213</name>
    <dbReference type="NCBI Taxonomy" id="767817"/>
    <lineage>
        <taxon>Bacteria</taxon>
        <taxon>Bacillati</taxon>
        <taxon>Bacillota</taxon>
        <taxon>Clostridia</taxon>
        <taxon>Eubacteriales</taxon>
        <taxon>Desulfallaceae</taxon>
        <taxon>Desulfoscipio</taxon>
    </lineage>
</organism>
<feature type="coiled-coil region" evidence="1">
    <location>
        <begin position="388"/>
        <end position="426"/>
    </location>
</feature>
<dbReference type="InterPro" id="IPR000014">
    <property type="entry name" value="PAS"/>
</dbReference>
<dbReference type="Gene3D" id="3.30.450.20">
    <property type="entry name" value="PAS domain"/>
    <property type="match status" value="2"/>
</dbReference>
<feature type="transmembrane region" description="Helical" evidence="2">
    <location>
        <begin position="314"/>
        <end position="335"/>
    </location>
</feature>
<dbReference type="HOGENOM" id="CLU_014477_0_0_9"/>
<dbReference type="EMBL" id="CP003273">
    <property type="protein sequence ID" value="AGL02854.1"/>
    <property type="molecule type" value="Genomic_DNA"/>
</dbReference>
<dbReference type="CDD" id="cd06225">
    <property type="entry name" value="HAMP"/>
    <property type="match status" value="1"/>
</dbReference>
<evidence type="ECO:0000313" key="8">
    <source>
        <dbReference type="Proteomes" id="UP000013520"/>
    </source>
</evidence>
<sequence length="880" mass="99234">MLVSIGSIGYLIFNNWFSSARQTTESIAEELNESIYNQIYSFIHVPSQINEANHKIIANGILDINDERLRDKFFVGVLSSRDDEIYSFSYGTADGEYYGARRNEKGVIEIMRNNAGTRGNSWYYSVNDDMTAGDLAVQAGKFDPRTRAWYKAAVETGSPTFSPIYKHFVMDDLTVSFACPIYNKLGELQGVLGTHMLLTDIGTYLKNAVSKYNGYAVILEKGSNTLIANSMGIDNFAVLPDGTLERHSLDKVEDSDFKQAYKKYTVHQDPNFLYEGKDQNIYINVKEIHMEGLDWVVISAIPEGLLITPVVQSIHLTVLLTALALLISLVIYMIITGRLLKPMNNLLRVSEALSSGDLTKRVDIVRNDEIGRISESFNRVADKMQFLINNLEAAVKARTEELHKANADLEENKNQLQLILDSTAEAIYGMDLNGECTFCNISCIKLLGYNSQDELLGKNMHHQIHHTRRDGTPFPIDECRIFQSIKQGKGFEADDEVFWRADGISFDVEYHSYPQIKNGEIIGGVVTFMDITERKQKEAEIQYLSCHDTLTGLYNRRCFEDNRIKIDNPDHLPLSVIFADINGLKMTNDIFGHAAGDELIKKSAEILVRSCRENDIVARVGGDEFIILLPNTSEKNAEKVISRIKSEFLDARVAAIKCSISLGLDTKRSPDQSLDEIMTDAENAMYQDKTMNRKSIKMDIIDNIIETLHSRSARERLHSIAVSEFCSEIGSVLQLSELEINKLKRAGYMHDIGKITLDARLLSKEALAAEEFEEIRQHSVVGYRILNLFDDTLDLAEYVYSHHESWDGSGYPRGLKGEQIPLIARIISIAETYERVLNRGNLSILESKKKAIETIKEGAGKQFDPAIAELFAQMMDDNNR</sequence>
<dbReference type="InterPro" id="IPR003607">
    <property type="entry name" value="HD/PDEase_dom"/>
</dbReference>
<dbReference type="GO" id="GO:0006355">
    <property type="term" value="P:regulation of DNA-templated transcription"/>
    <property type="evidence" value="ECO:0007669"/>
    <property type="project" value="InterPro"/>
</dbReference>
<dbReference type="Pfam" id="PF13487">
    <property type="entry name" value="HD_5"/>
    <property type="match status" value="1"/>
</dbReference>
<keyword evidence="2" id="KW-1133">Transmembrane helix</keyword>
<dbReference type="SMART" id="SM00091">
    <property type="entry name" value="PAS"/>
    <property type="match status" value="1"/>
</dbReference>
<name>R4KJP8_9FIRM</name>
<evidence type="ECO:0000256" key="1">
    <source>
        <dbReference type="SAM" id="Coils"/>
    </source>
</evidence>
<dbReference type="SUPFAM" id="SSF55785">
    <property type="entry name" value="PYP-like sensor domain (PAS domain)"/>
    <property type="match status" value="1"/>
</dbReference>
<dbReference type="CDD" id="cd12913">
    <property type="entry name" value="PDC1_MCP_like"/>
    <property type="match status" value="1"/>
</dbReference>
<dbReference type="Pfam" id="PF00990">
    <property type="entry name" value="GGDEF"/>
    <property type="match status" value="1"/>
</dbReference>
<dbReference type="PROSITE" id="PS50887">
    <property type="entry name" value="GGDEF"/>
    <property type="match status" value="1"/>
</dbReference>
<dbReference type="Pfam" id="PF22673">
    <property type="entry name" value="MCP-like_PDC_1"/>
    <property type="match status" value="1"/>
</dbReference>
<feature type="domain" description="HAMP" evidence="4">
    <location>
        <begin position="337"/>
        <end position="389"/>
    </location>
</feature>
<dbReference type="GO" id="GO:0007165">
    <property type="term" value="P:signal transduction"/>
    <property type="evidence" value="ECO:0007669"/>
    <property type="project" value="InterPro"/>
</dbReference>
<dbReference type="InterPro" id="IPR029787">
    <property type="entry name" value="Nucleotide_cyclase"/>
</dbReference>
<dbReference type="InterPro" id="IPR003660">
    <property type="entry name" value="HAMP_dom"/>
</dbReference>
<dbReference type="InterPro" id="IPR000160">
    <property type="entry name" value="GGDEF_dom"/>
</dbReference>
<feature type="domain" description="HD-GYP" evidence="6">
    <location>
        <begin position="693"/>
        <end position="880"/>
    </location>
</feature>
<dbReference type="InterPro" id="IPR035965">
    <property type="entry name" value="PAS-like_dom_sf"/>
</dbReference>
<dbReference type="PROSITE" id="PS50112">
    <property type="entry name" value="PAS"/>
    <property type="match status" value="1"/>
</dbReference>
<dbReference type="eggNOG" id="COG5000">
    <property type="taxonomic scope" value="Bacteria"/>
</dbReference>
<evidence type="ECO:0000259" key="3">
    <source>
        <dbReference type="PROSITE" id="PS50112"/>
    </source>
</evidence>